<evidence type="ECO:0000256" key="6">
    <source>
        <dbReference type="SAM" id="Phobius"/>
    </source>
</evidence>
<dbReference type="PROSITE" id="PS50109">
    <property type="entry name" value="HIS_KIN"/>
    <property type="match status" value="1"/>
</dbReference>
<evidence type="ECO:0000256" key="2">
    <source>
        <dbReference type="ARBA" id="ARBA00022741"/>
    </source>
</evidence>
<evidence type="ECO:0000313" key="8">
    <source>
        <dbReference type="EMBL" id="GIQ63513.1"/>
    </source>
</evidence>
<keyword evidence="9" id="KW-1185">Reference proteome</keyword>
<name>A0ABQ4N5P2_9BACL</name>
<keyword evidence="6" id="KW-0812">Transmembrane</keyword>
<keyword evidence="1" id="KW-0808">Transferase</keyword>
<keyword evidence="6" id="KW-0472">Membrane</keyword>
<dbReference type="Pfam" id="PF06580">
    <property type="entry name" value="His_kinase"/>
    <property type="match status" value="1"/>
</dbReference>
<feature type="domain" description="Histidine kinase" evidence="7">
    <location>
        <begin position="482"/>
        <end position="578"/>
    </location>
</feature>
<dbReference type="Gene3D" id="3.30.565.10">
    <property type="entry name" value="Histidine kinase-like ATPase, C-terminal domain"/>
    <property type="match status" value="1"/>
</dbReference>
<keyword evidence="4" id="KW-0067">ATP-binding</keyword>
<dbReference type="Proteomes" id="UP000680304">
    <property type="component" value="Unassembled WGS sequence"/>
</dbReference>
<evidence type="ECO:0000313" key="9">
    <source>
        <dbReference type="Proteomes" id="UP000680304"/>
    </source>
</evidence>
<sequence length="581" mass="66470">MNLIRLLGRFRFKKIRNRLFAAMIVLFLPSIMLLGYISYNITNKTLTERNEQTNRDHLRTSSEVADLLFHNINKLHYSIVVNDEIREDLRHSGNDPEVRPDSQNVRTSTRLQRLVSGSFGDTRYVKSICIFDLRFQTACFGLSDDAGPYETPDKAQKIMAADWYRDAYENKGKVVYYRSDIFGEADDVFSTVKLFRDAGDASGQPIGILVVNVSKSIFGKIFSGNRELGSYMVIDSTPGATTAVFSTAEAVQLKDGTIGETLDHIRSQGYQVSPFYNQMTNWTFVHLVKTKELLKESQNIRWATTAIAAGFALVALIYSYMISGSITKPLLQLRKMMLDWTKGVRNFPTAFAQDEVGVIGETFKRIACENDELTEKLIRSELKEREAELKALQTQIKPHFLYNTLDSIYWMAMLQNNRDVAQMAVSLSESFKLSLNKGKEMIPVYKELQHIEHYLKIQNIRFKNRFRYIEEVDESIRGLEILKLLLQPLVENAIYHGLESKIGEGTIRLTGERDGQYVIFKVEDDGVGMTDLERTKQGYGLGNVKERLKLYYGEDSTLDVWSRPGEGTRITLRFNPYPNPK</sequence>
<proteinExistence type="predicted"/>
<keyword evidence="3 8" id="KW-0418">Kinase</keyword>
<evidence type="ECO:0000256" key="1">
    <source>
        <dbReference type="ARBA" id="ARBA00022679"/>
    </source>
</evidence>
<evidence type="ECO:0000256" key="3">
    <source>
        <dbReference type="ARBA" id="ARBA00022777"/>
    </source>
</evidence>
<dbReference type="PANTHER" id="PTHR34220">
    <property type="entry name" value="SENSOR HISTIDINE KINASE YPDA"/>
    <property type="match status" value="1"/>
</dbReference>
<dbReference type="Pfam" id="PF02518">
    <property type="entry name" value="HATPase_c"/>
    <property type="match status" value="1"/>
</dbReference>
<evidence type="ECO:0000259" key="7">
    <source>
        <dbReference type="PROSITE" id="PS50109"/>
    </source>
</evidence>
<evidence type="ECO:0000256" key="4">
    <source>
        <dbReference type="ARBA" id="ARBA00022840"/>
    </source>
</evidence>
<reference evidence="8 9" key="1">
    <citation type="submission" date="2021-04" db="EMBL/GenBank/DDBJ databases">
        <title>Draft genome sequence of Paenibacillus cisolokensis, LC2-13A.</title>
        <authorList>
            <person name="Uke A."/>
            <person name="Chhe C."/>
            <person name="Baramee S."/>
            <person name="Kosugi A."/>
        </authorList>
    </citation>
    <scope>NUCLEOTIDE SEQUENCE [LARGE SCALE GENOMIC DNA]</scope>
    <source>
        <strain evidence="8 9">LC2-13A</strain>
    </source>
</reference>
<dbReference type="SUPFAM" id="SSF55874">
    <property type="entry name" value="ATPase domain of HSP90 chaperone/DNA topoisomerase II/histidine kinase"/>
    <property type="match status" value="1"/>
</dbReference>
<dbReference type="GO" id="GO:0016301">
    <property type="term" value="F:kinase activity"/>
    <property type="evidence" value="ECO:0007669"/>
    <property type="project" value="UniProtKB-KW"/>
</dbReference>
<dbReference type="RefSeq" id="WP_213528634.1">
    <property type="nucleotide sequence ID" value="NZ_BOVJ01000064.1"/>
</dbReference>
<dbReference type="PANTHER" id="PTHR34220:SF7">
    <property type="entry name" value="SENSOR HISTIDINE KINASE YPDA"/>
    <property type="match status" value="1"/>
</dbReference>
<protein>
    <submittedName>
        <fullName evidence="8">Sensor histidine kinase YesM</fullName>
    </submittedName>
</protein>
<gene>
    <name evidence="8" type="primary">yesM_5</name>
    <name evidence="8" type="ORF">PACILC2_20810</name>
</gene>
<comment type="caution">
    <text evidence="8">The sequence shown here is derived from an EMBL/GenBank/DDBJ whole genome shotgun (WGS) entry which is preliminary data.</text>
</comment>
<evidence type="ECO:0000256" key="5">
    <source>
        <dbReference type="ARBA" id="ARBA00023012"/>
    </source>
</evidence>
<accession>A0ABQ4N5P2</accession>
<dbReference type="InterPro" id="IPR036890">
    <property type="entry name" value="HATPase_C_sf"/>
</dbReference>
<feature type="transmembrane region" description="Helical" evidence="6">
    <location>
        <begin position="20"/>
        <end position="39"/>
    </location>
</feature>
<dbReference type="Gene3D" id="6.10.340.10">
    <property type="match status" value="1"/>
</dbReference>
<dbReference type="InterPro" id="IPR005467">
    <property type="entry name" value="His_kinase_dom"/>
</dbReference>
<organism evidence="8 9">
    <name type="scientific">Paenibacillus cisolokensis</name>
    <dbReference type="NCBI Taxonomy" id="1658519"/>
    <lineage>
        <taxon>Bacteria</taxon>
        <taxon>Bacillati</taxon>
        <taxon>Bacillota</taxon>
        <taxon>Bacilli</taxon>
        <taxon>Bacillales</taxon>
        <taxon>Paenibacillaceae</taxon>
        <taxon>Paenibacillus</taxon>
    </lineage>
</organism>
<feature type="transmembrane region" description="Helical" evidence="6">
    <location>
        <begin position="302"/>
        <end position="327"/>
    </location>
</feature>
<dbReference type="InterPro" id="IPR010559">
    <property type="entry name" value="Sig_transdc_His_kin_internal"/>
</dbReference>
<dbReference type="SMART" id="SM00387">
    <property type="entry name" value="HATPase_c"/>
    <property type="match status" value="1"/>
</dbReference>
<dbReference type="InterPro" id="IPR003594">
    <property type="entry name" value="HATPase_dom"/>
</dbReference>
<keyword evidence="2" id="KW-0547">Nucleotide-binding</keyword>
<dbReference type="InterPro" id="IPR050640">
    <property type="entry name" value="Bact_2-comp_sensor_kinase"/>
</dbReference>
<keyword evidence="6" id="KW-1133">Transmembrane helix</keyword>
<keyword evidence="5" id="KW-0902">Two-component regulatory system</keyword>
<dbReference type="EMBL" id="BOVJ01000064">
    <property type="protein sequence ID" value="GIQ63513.1"/>
    <property type="molecule type" value="Genomic_DNA"/>
</dbReference>